<proteinExistence type="inferred from homology"/>
<dbReference type="Pfam" id="PF02018">
    <property type="entry name" value="CBM_4_9"/>
    <property type="match status" value="1"/>
</dbReference>
<evidence type="ECO:0000256" key="1">
    <source>
        <dbReference type="ARBA" id="ARBA00022729"/>
    </source>
</evidence>
<keyword evidence="1 9" id="KW-0732">Signal</keyword>
<dbReference type="PANTHER" id="PTHR34876">
    <property type="match status" value="1"/>
</dbReference>
<dbReference type="PANTHER" id="PTHR34876:SF4">
    <property type="entry name" value="1,4-BETA-D-GLUCAN CELLOBIOHYDROLASE C-RELATED"/>
    <property type="match status" value="1"/>
</dbReference>
<comment type="similarity">
    <text evidence="9">Belongs to the glycosyl hydrolase family 6.</text>
</comment>
<dbReference type="Proteomes" id="UP001500280">
    <property type="component" value="Unassembled WGS sequence"/>
</dbReference>
<feature type="signal peptide" evidence="9">
    <location>
        <begin position="1"/>
        <end position="28"/>
    </location>
</feature>
<evidence type="ECO:0000313" key="11">
    <source>
        <dbReference type="EMBL" id="GAA1677670.1"/>
    </source>
</evidence>
<dbReference type="Pfam" id="PF01341">
    <property type="entry name" value="Glyco_hydro_6"/>
    <property type="match status" value="1"/>
</dbReference>
<evidence type="ECO:0000256" key="5">
    <source>
        <dbReference type="ARBA" id="ARBA00023277"/>
    </source>
</evidence>
<dbReference type="SUPFAM" id="SSF49785">
    <property type="entry name" value="Galactose-binding domain-like"/>
    <property type="match status" value="1"/>
</dbReference>
<keyword evidence="5 9" id="KW-0119">Carbohydrate metabolism</keyword>
<dbReference type="InterPro" id="IPR001524">
    <property type="entry name" value="Glyco_hydro_6_CS"/>
</dbReference>
<dbReference type="Gene3D" id="3.20.20.40">
    <property type="entry name" value="1, 4-beta cellobiohydrolase"/>
    <property type="match status" value="1"/>
</dbReference>
<keyword evidence="7 9" id="KW-0624">Polysaccharide degradation</keyword>
<dbReference type="PRINTS" id="PR00733">
    <property type="entry name" value="GLHYDRLASE6"/>
</dbReference>
<accession>A0ABN2GWD2</accession>
<evidence type="ECO:0000256" key="8">
    <source>
        <dbReference type="PROSITE-ProRule" id="PRU10057"/>
    </source>
</evidence>
<reference evidence="11 12" key="1">
    <citation type="journal article" date="2019" name="Int. J. Syst. Evol. Microbiol.">
        <title>The Global Catalogue of Microorganisms (GCM) 10K type strain sequencing project: providing services to taxonomists for standard genome sequencing and annotation.</title>
        <authorList>
            <consortium name="The Broad Institute Genomics Platform"/>
            <consortium name="The Broad Institute Genome Sequencing Center for Infectious Disease"/>
            <person name="Wu L."/>
            <person name="Ma J."/>
        </authorList>
    </citation>
    <scope>NUCLEOTIDE SEQUENCE [LARGE SCALE GENOMIC DNA]</scope>
    <source>
        <strain evidence="11 12">JCM 14307</strain>
    </source>
</reference>
<name>A0ABN2GWD2_9ACTN</name>
<dbReference type="Gene3D" id="2.60.120.260">
    <property type="entry name" value="Galactose-binding domain-like"/>
    <property type="match status" value="1"/>
</dbReference>
<evidence type="ECO:0000256" key="4">
    <source>
        <dbReference type="ARBA" id="ARBA00023157"/>
    </source>
</evidence>
<dbReference type="InterPro" id="IPR003305">
    <property type="entry name" value="CenC_carb-bd"/>
</dbReference>
<evidence type="ECO:0000259" key="10">
    <source>
        <dbReference type="Pfam" id="PF02018"/>
    </source>
</evidence>
<organism evidence="11 12">
    <name type="scientific">Kribbella yunnanensis</name>
    <dbReference type="NCBI Taxonomy" id="190194"/>
    <lineage>
        <taxon>Bacteria</taxon>
        <taxon>Bacillati</taxon>
        <taxon>Actinomycetota</taxon>
        <taxon>Actinomycetes</taxon>
        <taxon>Propionibacteriales</taxon>
        <taxon>Kribbellaceae</taxon>
        <taxon>Kribbella</taxon>
    </lineage>
</organism>
<feature type="active site" description="Proton donor" evidence="8">
    <location>
        <position position="299"/>
    </location>
</feature>
<comment type="caution">
    <text evidence="11">The sequence shown here is derived from an EMBL/GenBank/DDBJ whole genome shotgun (WGS) entry which is preliminary data.</text>
</comment>
<protein>
    <recommendedName>
        <fullName evidence="9">Glucanase</fullName>
        <ecNumber evidence="9">3.2.1.-</ecNumber>
    </recommendedName>
</protein>
<evidence type="ECO:0000256" key="2">
    <source>
        <dbReference type="ARBA" id="ARBA00022801"/>
    </source>
</evidence>
<dbReference type="EC" id="3.2.1.-" evidence="9"/>
<evidence type="ECO:0000256" key="7">
    <source>
        <dbReference type="ARBA" id="ARBA00023326"/>
    </source>
</evidence>
<dbReference type="PROSITE" id="PS00656">
    <property type="entry name" value="GLYCOSYL_HYDROL_F6_2"/>
    <property type="match status" value="1"/>
</dbReference>
<gene>
    <name evidence="11" type="ORF">GCM10009745_21400</name>
</gene>
<evidence type="ECO:0000256" key="3">
    <source>
        <dbReference type="ARBA" id="ARBA00023001"/>
    </source>
</evidence>
<evidence type="ECO:0000256" key="9">
    <source>
        <dbReference type="RuleBase" id="RU361186"/>
    </source>
</evidence>
<keyword evidence="3 9" id="KW-0136">Cellulose degradation</keyword>
<dbReference type="InterPro" id="IPR016288">
    <property type="entry name" value="Beta_cellobiohydrolase"/>
</dbReference>
<sequence length="474" mass="50628">MRWIVRGVVTAALAFGVVIPGSAPTASAATELIVNGAFTTSTANWWGTGNTPISVDAGQLKAAVPGGTAKPWDALVGQKVPAFPIRQGHKYILAFDARASAARTLQTTVQLNAEPFTGTLNKPFAVTTKKQRFAFGFTGGFETTQAELTFQLGGLAGGAYTFWLDNVSLLDITGTPAGNPVAQTNGFAVDPLSNPKEWIRLNPNDDRKTTIDNALASKPMARWFGGWVPNISDEIQQYIAPAIAAGKLPVLVAYNIPGRDACGGHSSGGAGNVAAYKEWIQTFAAAIGTRPALVIVEPDSIGDIGCIKLEEERTFRYEMLNFALQTFKEFAPNTWTYADATNKGWGYDIKLPELSTRLKLAGVANAHGLAVNVSNYFFTDESIAFATELNSHLDTPKPFIVDTSRNGKGPGNEQVDPWCNPRDRKLGSVAQQGGGAEMLLWVKVPGDSDGVCNASTEPAGRFDPNLAMMLINSR</sequence>
<feature type="chain" id="PRO_5044964043" description="Glucanase" evidence="9">
    <location>
        <begin position="29"/>
        <end position="474"/>
    </location>
</feature>
<dbReference type="PIRSF" id="PIRSF001100">
    <property type="entry name" value="Beta_cellobiohydrolase"/>
    <property type="match status" value="1"/>
</dbReference>
<keyword evidence="6 9" id="KW-0326">Glycosidase</keyword>
<keyword evidence="4" id="KW-1015">Disulfide bond</keyword>
<dbReference type="InterPro" id="IPR008979">
    <property type="entry name" value="Galactose-bd-like_sf"/>
</dbReference>
<keyword evidence="2 9" id="KW-0378">Hydrolase</keyword>
<feature type="domain" description="CBM-cenC" evidence="10">
    <location>
        <begin position="31"/>
        <end position="153"/>
    </location>
</feature>
<dbReference type="InterPro" id="IPR036434">
    <property type="entry name" value="Beta_cellobiohydrolase_sf"/>
</dbReference>
<keyword evidence="12" id="KW-1185">Reference proteome</keyword>
<dbReference type="EMBL" id="BAAANF010000007">
    <property type="protein sequence ID" value="GAA1677670.1"/>
    <property type="molecule type" value="Genomic_DNA"/>
</dbReference>
<dbReference type="SUPFAM" id="SSF51989">
    <property type="entry name" value="Glycosyl hydrolases family 6, cellulases"/>
    <property type="match status" value="1"/>
</dbReference>
<dbReference type="RefSeq" id="WP_344148969.1">
    <property type="nucleotide sequence ID" value="NZ_BAAANF010000007.1"/>
</dbReference>
<evidence type="ECO:0000313" key="12">
    <source>
        <dbReference type="Proteomes" id="UP001500280"/>
    </source>
</evidence>
<evidence type="ECO:0000256" key="6">
    <source>
        <dbReference type="ARBA" id="ARBA00023295"/>
    </source>
</evidence>